<organism evidence="1">
    <name type="scientific">Aphanomyces astaci</name>
    <name type="common">Crayfish plague agent</name>
    <dbReference type="NCBI Taxonomy" id="112090"/>
    <lineage>
        <taxon>Eukaryota</taxon>
        <taxon>Sar</taxon>
        <taxon>Stramenopiles</taxon>
        <taxon>Oomycota</taxon>
        <taxon>Saprolegniomycetes</taxon>
        <taxon>Saprolegniales</taxon>
        <taxon>Verrucalvaceae</taxon>
        <taxon>Aphanomyces</taxon>
    </lineage>
</organism>
<name>W4G5E8_APHAT</name>
<reference evidence="1" key="1">
    <citation type="submission" date="2013-12" db="EMBL/GenBank/DDBJ databases">
        <title>The Genome Sequence of Aphanomyces astaci APO3.</title>
        <authorList>
            <consortium name="The Broad Institute Genomics Platform"/>
            <person name="Russ C."/>
            <person name="Tyler B."/>
            <person name="van West P."/>
            <person name="Dieguez-Uribeondo J."/>
            <person name="Young S.K."/>
            <person name="Zeng Q."/>
            <person name="Gargeya S."/>
            <person name="Fitzgerald M."/>
            <person name="Abouelleil A."/>
            <person name="Alvarado L."/>
            <person name="Chapman S.B."/>
            <person name="Gainer-Dewar J."/>
            <person name="Goldberg J."/>
            <person name="Griggs A."/>
            <person name="Gujja S."/>
            <person name="Hansen M."/>
            <person name="Howarth C."/>
            <person name="Imamovic A."/>
            <person name="Ireland A."/>
            <person name="Larimer J."/>
            <person name="McCowan C."/>
            <person name="Murphy C."/>
            <person name="Pearson M."/>
            <person name="Poon T.W."/>
            <person name="Priest M."/>
            <person name="Roberts A."/>
            <person name="Saif S."/>
            <person name="Shea T."/>
            <person name="Sykes S."/>
            <person name="Wortman J."/>
            <person name="Nusbaum C."/>
            <person name="Birren B."/>
        </authorList>
    </citation>
    <scope>NUCLEOTIDE SEQUENCE [LARGE SCALE GENOMIC DNA]</scope>
    <source>
        <strain evidence="1">APO3</strain>
    </source>
</reference>
<dbReference type="VEuPathDB" id="FungiDB:H257_11113"/>
<sequence length="115" mass="13025">MHVMSPSNVRVRPTPMAMVLYVLIGAVQPRSVTRPKCLVASFLWQSLFASVLRHRKRFNQGQWHLSWVLQLISQQKLKQWSKRSASVAQPASHAFLNKVLPVTVDVVLLGVGQRV</sequence>
<dbReference type="GeneID" id="20813109"/>
<dbReference type="EMBL" id="KI913145">
    <property type="protein sequence ID" value="ETV74148.1"/>
    <property type="molecule type" value="Genomic_DNA"/>
</dbReference>
<accession>W4G5E8</accession>
<gene>
    <name evidence="1" type="ORF">H257_11113</name>
</gene>
<dbReference type="RefSeq" id="XP_009836254.1">
    <property type="nucleotide sequence ID" value="XM_009837952.1"/>
</dbReference>
<dbReference type="AlphaFoldDB" id="W4G5E8"/>
<proteinExistence type="predicted"/>
<protein>
    <submittedName>
        <fullName evidence="1">Uncharacterized protein</fullName>
    </submittedName>
</protein>
<evidence type="ECO:0000313" key="1">
    <source>
        <dbReference type="EMBL" id="ETV74148.1"/>
    </source>
</evidence>